<gene>
    <name evidence="1" type="ORF">D9613_009778</name>
</gene>
<proteinExistence type="predicted"/>
<accession>A0A8H4VQX6</accession>
<reference evidence="1 2" key="1">
    <citation type="submission" date="2019-12" db="EMBL/GenBank/DDBJ databases">
        <authorList>
            <person name="Floudas D."/>
            <person name="Bentzer J."/>
            <person name="Ahren D."/>
            <person name="Johansson T."/>
            <person name="Persson P."/>
            <person name="Tunlid A."/>
        </authorList>
    </citation>
    <scope>NUCLEOTIDE SEQUENCE [LARGE SCALE GENOMIC DNA]</scope>
    <source>
        <strain evidence="1 2">CBS 102.39</strain>
    </source>
</reference>
<dbReference type="AlphaFoldDB" id="A0A8H4VQX6"/>
<dbReference type="EMBL" id="JAACJL010000017">
    <property type="protein sequence ID" value="KAF4618777.1"/>
    <property type="molecule type" value="Genomic_DNA"/>
</dbReference>
<name>A0A8H4VQX6_9AGAR</name>
<sequence length="423" mass="47864">MLLSRTKAWLQLRYYVSQEMFDSKVKPGQPHIPYFYFTPYASYLTDLLACLRRIMESNASATSMAAAYHCFLRVSLSIKDSVDTVLDPTDSLAYDYLSILMNNGMEHPLAGCLDTVGMRQSLYSTALLCQTLADFVSIPGYPVWVDHRLELQILLKRWMCSDYRKLQSSVLVRSVPLPDSIRVRLGSLIATNLAADSPLCLSGHFINLPSAPKELISECCTIYVALFTCISKGDQYKDWTTSIHMTPEVTEMLTEAACIGYHNLLAPTTIAITDIITNCLQTHLDVLASERDGDHPTYTLLFYAASIYLSAFPKTIPVSWTPSIWSVYEKLEEVRMVLVQYKATVLDVVGPDHTIERQFTEYFNSSIYFVDTSQLPRRFTAEWWRFLEEPFLYRAGEEVRIGTGEDGVPITTTFITPDLPSTS</sequence>
<keyword evidence="2" id="KW-1185">Reference proteome</keyword>
<evidence type="ECO:0000313" key="1">
    <source>
        <dbReference type="EMBL" id="KAF4618777.1"/>
    </source>
</evidence>
<evidence type="ECO:0000313" key="2">
    <source>
        <dbReference type="Proteomes" id="UP000521872"/>
    </source>
</evidence>
<organism evidence="1 2">
    <name type="scientific">Agrocybe pediades</name>
    <dbReference type="NCBI Taxonomy" id="84607"/>
    <lineage>
        <taxon>Eukaryota</taxon>
        <taxon>Fungi</taxon>
        <taxon>Dikarya</taxon>
        <taxon>Basidiomycota</taxon>
        <taxon>Agaricomycotina</taxon>
        <taxon>Agaricomycetes</taxon>
        <taxon>Agaricomycetidae</taxon>
        <taxon>Agaricales</taxon>
        <taxon>Agaricineae</taxon>
        <taxon>Strophariaceae</taxon>
        <taxon>Agrocybe</taxon>
    </lineage>
</organism>
<dbReference type="Proteomes" id="UP000521872">
    <property type="component" value="Unassembled WGS sequence"/>
</dbReference>
<comment type="caution">
    <text evidence="1">The sequence shown here is derived from an EMBL/GenBank/DDBJ whole genome shotgun (WGS) entry which is preliminary data.</text>
</comment>
<protein>
    <submittedName>
        <fullName evidence="1">Uncharacterized protein</fullName>
    </submittedName>
</protein>